<dbReference type="Proteomes" id="UP001219525">
    <property type="component" value="Unassembled WGS sequence"/>
</dbReference>
<accession>A0AAD6VQ81</accession>
<evidence type="ECO:0000313" key="2">
    <source>
        <dbReference type="Proteomes" id="UP001219525"/>
    </source>
</evidence>
<organism evidence="1 2">
    <name type="scientific">Mycena pura</name>
    <dbReference type="NCBI Taxonomy" id="153505"/>
    <lineage>
        <taxon>Eukaryota</taxon>
        <taxon>Fungi</taxon>
        <taxon>Dikarya</taxon>
        <taxon>Basidiomycota</taxon>
        <taxon>Agaricomycotina</taxon>
        <taxon>Agaricomycetes</taxon>
        <taxon>Agaricomycetidae</taxon>
        <taxon>Agaricales</taxon>
        <taxon>Marasmiineae</taxon>
        <taxon>Mycenaceae</taxon>
        <taxon>Mycena</taxon>
    </lineage>
</organism>
<dbReference type="AlphaFoldDB" id="A0AAD6VQ81"/>
<comment type="caution">
    <text evidence="1">The sequence shown here is derived from an EMBL/GenBank/DDBJ whole genome shotgun (WGS) entry which is preliminary data.</text>
</comment>
<sequence length="297" mass="33777">MAEAHMCSCLPPELEFKIFKLAALSRPASTPTLMRVAWRVKQWVEPLFYRTLAIGEEVIDGLPACDMQTLTRIIQTKSPAFLADAVRNVMLRYQEPYDAHVILSACPGIENLYLTPLFRHPTHHTLPAFDVPSLRQLYCHLDNVFDLYSIDPFVHTTLAPITHLEMFDDPGTIERHGPMRDIPLGTRLSVLPHLTHLALNLDHAIIWVCVQVLAECACLRVLVVFCENEWQEEGRDAGSEVLASDVRGVMMSLRNYLKDWQRGILTGNDYWARAEALIAKRISGEVDRRAFFLEDAN</sequence>
<keyword evidence="2" id="KW-1185">Reference proteome</keyword>
<protein>
    <submittedName>
        <fullName evidence="1">Uncharacterized protein</fullName>
    </submittedName>
</protein>
<name>A0AAD6VQ81_9AGAR</name>
<evidence type="ECO:0000313" key="1">
    <source>
        <dbReference type="EMBL" id="KAJ7213440.1"/>
    </source>
</evidence>
<proteinExistence type="predicted"/>
<gene>
    <name evidence="1" type="ORF">GGX14DRAFT_618676</name>
</gene>
<dbReference type="EMBL" id="JARJCW010000021">
    <property type="protein sequence ID" value="KAJ7213440.1"/>
    <property type="molecule type" value="Genomic_DNA"/>
</dbReference>
<reference evidence="1" key="1">
    <citation type="submission" date="2023-03" db="EMBL/GenBank/DDBJ databases">
        <title>Massive genome expansion in bonnet fungi (Mycena s.s.) driven by repeated elements and novel gene families across ecological guilds.</title>
        <authorList>
            <consortium name="Lawrence Berkeley National Laboratory"/>
            <person name="Harder C.B."/>
            <person name="Miyauchi S."/>
            <person name="Viragh M."/>
            <person name="Kuo A."/>
            <person name="Thoen E."/>
            <person name="Andreopoulos B."/>
            <person name="Lu D."/>
            <person name="Skrede I."/>
            <person name="Drula E."/>
            <person name="Henrissat B."/>
            <person name="Morin E."/>
            <person name="Kohler A."/>
            <person name="Barry K."/>
            <person name="LaButti K."/>
            <person name="Morin E."/>
            <person name="Salamov A."/>
            <person name="Lipzen A."/>
            <person name="Mereny Z."/>
            <person name="Hegedus B."/>
            <person name="Baldrian P."/>
            <person name="Stursova M."/>
            <person name="Weitz H."/>
            <person name="Taylor A."/>
            <person name="Grigoriev I.V."/>
            <person name="Nagy L.G."/>
            <person name="Martin F."/>
            <person name="Kauserud H."/>
        </authorList>
    </citation>
    <scope>NUCLEOTIDE SEQUENCE</scope>
    <source>
        <strain evidence="1">9144</strain>
    </source>
</reference>